<dbReference type="Proteomes" id="UP000028582">
    <property type="component" value="Unassembled WGS sequence"/>
</dbReference>
<comment type="caution">
    <text evidence="1">The sequence shown here is derived from an EMBL/GenBank/DDBJ whole genome shotgun (WGS) entry which is preliminary data.</text>
</comment>
<dbReference type="AlphaFoldDB" id="A0A080YWC5"/>
<gene>
    <name evidence="1" type="ORF">F444_22934</name>
</gene>
<reference evidence="1 2" key="1">
    <citation type="submission" date="2013-11" db="EMBL/GenBank/DDBJ databases">
        <title>The Genome Sequence of Phytophthora parasitica P1976.</title>
        <authorList>
            <consortium name="The Broad Institute Genomics Platform"/>
            <person name="Russ C."/>
            <person name="Tyler B."/>
            <person name="Panabieres F."/>
            <person name="Shan W."/>
            <person name="Tripathy S."/>
            <person name="Grunwald N."/>
            <person name="Machado M."/>
            <person name="Johnson C.S."/>
            <person name="Walker B."/>
            <person name="Young S."/>
            <person name="Zeng Q."/>
            <person name="Gargeya S."/>
            <person name="Fitzgerald M."/>
            <person name="Haas B."/>
            <person name="Abouelleil A."/>
            <person name="Allen A.W."/>
            <person name="Alvarado L."/>
            <person name="Arachchi H.M."/>
            <person name="Berlin A.M."/>
            <person name="Chapman S.B."/>
            <person name="Gainer-Dewar J."/>
            <person name="Goldberg J."/>
            <person name="Griggs A."/>
            <person name="Gujja S."/>
            <person name="Hansen M."/>
            <person name="Howarth C."/>
            <person name="Imamovic A."/>
            <person name="Ireland A."/>
            <person name="Larimer J."/>
            <person name="McCowan C."/>
            <person name="Murphy C."/>
            <person name="Pearson M."/>
            <person name="Poon T.W."/>
            <person name="Priest M."/>
            <person name="Roberts A."/>
            <person name="Saif S."/>
            <person name="Shea T."/>
            <person name="Sisk P."/>
            <person name="Sykes S."/>
            <person name="Wortman J."/>
            <person name="Nusbaum C."/>
            <person name="Birren B."/>
        </authorList>
    </citation>
    <scope>NUCLEOTIDE SEQUENCE [LARGE SCALE GENOMIC DNA]</scope>
    <source>
        <strain evidence="1 2">P1976</strain>
    </source>
</reference>
<evidence type="ECO:0000313" key="2">
    <source>
        <dbReference type="Proteomes" id="UP000028582"/>
    </source>
</evidence>
<protein>
    <submittedName>
        <fullName evidence="1">Uncharacterized protein</fullName>
    </submittedName>
</protein>
<organism evidence="1 2">
    <name type="scientific">Phytophthora nicotianae P1976</name>
    <dbReference type="NCBI Taxonomy" id="1317066"/>
    <lineage>
        <taxon>Eukaryota</taxon>
        <taxon>Sar</taxon>
        <taxon>Stramenopiles</taxon>
        <taxon>Oomycota</taxon>
        <taxon>Peronosporomycetes</taxon>
        <taxon>Peronosporales</taxon>
        <taxon>Peronosporaceae</taxon>
        <taxon>Phytophthora</taxon>
    </lineage>
</organism>
<sequence>MTSEVSPKYVFSETDLQEEAHRFQEEAHEQQWRFTLFKKQ</sequence>
<accession>A0A080YWC5</accession>
<evidence type="ECO:0000313" key="1">
    <source>
        <dbReference type="EMBL" id="ETO58686.1"/>
    </source>
</evidence>
<name>A0A080YWC5_PHYNI</name>
<proteinExistence type="predicted"/>
<dbReference type="EMBL" id="ANJA01004923">
    <property type="protein sequence ID" value="ETO58686.1"/>
    <property type="molecule type" value="Genomic_DNA"/>
</dbReference>